<name>H3DKG0_TETNG</name>
<dbReference type="Proteomes" id="UP000007303">
    <property type="component" value="Unassembled WGS sequence"/>
</dbReference>
<sequence length="238" mass="27550">MALPVLRCWHRKPLTTSLTRLVFHERIIPNRSCKARLASPSAVVTAARPYSSDRDGLKQNQKVVIVGIPNPFIWLRTRIYYFLIRTYFDTEFSIEEFTEGAKQAFSHVSRLLSQCQFDALEGLVAKDLIGKLEEKCNLLPLSHKKALSADSDEIMYTTPGDVGIYYDDNGRKFVSILMRFWYLTNARLPDDNLEGTRIFQVVLTTSMFYSRNRFQREFTQGVLPDWTITKIEHSKLLD</sequence>
<dbReference type="PANTHER" id="PTHR13333:SF5">
    <property type="entry name" value="M-AAA PROTEASE-INTERACTING PROTEIN 1, MITOCHONDRIAL"/>
    <property type="match status" value="1"/>
</dbReference>
<reference evidence="2" key="1">
    <citation type="journal article" date="2004" name="Nature">
        <title>Genome duplication in the teleost fish Tetraodon nigroviridis reveals the early vertebrate proto-karyotype.</title>
        <authorList>
            <person name="Jaillon O."/>
            <person name="Aury J.-M."/>
            <person name="Brunet F."/>
            <person name="Petit J.-L."/>
            <person name="Stange-Thomann N."/>
            <person name="Mauceli E."/>
            <person name="Bouneau L."/>
            <person name="Fischer C."/>
            <person name="Ozouf-Costaz C."/>
            <person name="Bernot A."/>
            <person name="Nicaud S."/>
            <person name="Jaffe D."/>
            <person name="Fisher S."/>
            <person name="Lutfalla G."/>
            <person name="Dossat C."/>
            <person name="Segurens B."/>
            <person name="Dasilva C."/>
            <person name="Salanoubat M."/>
            <person name="Levy M."/>
            <person name="Boudet N."/>
            <person name="Castellano S."/>
            <person name="Anthouard V."/>
            <person name="Jubin C."/>
            <person name="Castelli V."/>
            <person name="Katinka M."/>
            <person name="Vacherie B."/>
            <person name="Biemont C."/>
            <person name="Skalli Z."/>
            <person name="Cattolico L."/>
            <person name="Poulain J."/>
            <person name="De Berardinis V."/>
            <person name="Cruaud C."/>
            <person name="Duprat S."/>
            <person name="Brottier P."/>
            <person name="Coutanceau J.-P."/>
            <person name="Gouzy J."/>
            <person name="Parra G."/>
            <person name="Lardier G."/>
            <person name="Chapple C."/>
            <person name="McKernan K.J."/>
            <person name="McEwan P."/>
            <person name="Bosak S."/>
            <person name="Kellis M."/>
            <person name="Volff J.-N."/>
            <person name="Guigo R."/>
            <person name="Zody M.C."/>
            <person name="Mesirov J."/>
            <person name="Lindblad-Toh K."/>
            <person name="Birren B."/>
            <person name="Nusbaum C."/>
            <person name="Kahn D."/>
            <person name="Robinson-Rechavi M."/>
            <person name="Laudet V."/>
            <person name="Schachter V."/>
            <person name="Quetier F."/>
            <person name="Saurin W."/>
            <person name="Scarpelli C."/>
            <person name="Wincker P."/>
            <person name="Lander E.S."/>
            <person name="Weissenbach J."/>
            <person name="Roest Crollius H."/>
        </authorList>
    </citation>
    <scope>NUCLEOTIDE SEQUENCE [LARGE SCALE GENOMIC DNA]</scope>
</reference>
<dbReference type="FunCoup" id="H3DKG0">
    <property type="interactions" value="1072"/>
</dbReference>
<dbReference type="InParanoid" id="H3DKG0"/>
<dbReference type="PANTHER" id="PTHR13333">
    <property type="entry name" value="M-AAA PROTEASE-INTERACTING PROTEIN 1, MITOCHONDRIAL"/>
    <property type="match status" value="1"/>
</dbReference>
<dbReference type="GeneTree" id="ENSGT00390000004145"/>
<reference evidence="1" key="2">
    <citation type="submission" date="2025-08" db="UniProtKB">
        <authorList>
            <consortium name="Ensembl"/>
        </authorList>
    </citation>
    <scope>IDENTIFICATION</scope>
</reference>
<dbReference type="GO" id="GO:0043022">
    <property type="term" value="F:ribosome binding"/>
    <property type="evidence" value="ECO:0007669"/>
    <property type="project" value="TreeGrafter"/>
</dbReference>
<dbReference type="HOGENOM" id="CLU_083348_1_0_1"/>
<dbReference type="AlphaFoldDB" id="H3DKG0"/>
<dbReference type="OMA" id="SILMCFW"/>
<dbReference type="Ensembl" id="ENSTNIT00000021239.1">
    <property type="protein sequence ID" value="ENSTNIP00000021006.1"/>
    <property type="gene ID" value="ENSTNIG00000017847.1"/>
</dbReference>
<proteinExistence type="predicted"/>
<evidence type="ECO:0000313" key="2">
    <source>
        <dbReference type="Proteomes" id="UP000007303"/>
    </source>
</evidence>
<keyword evidence="2" id="KW-1185">Reference proteome</keyword>
<protein>
    <submittedName>
        <fullName evidence="1">Matrix AAA peptidase interacting protein 1</fullName>
    </submittedName>
</protein>
<dbReference type="GO" id="GO:0032979">
    <property type="term" value="P:protein insertion into mitochondrial inner membrane from matrix"/>
    <property type="evidence" value="ECO:0007669"/>
    <property type="project" value="TreeGrafter"/>
</dbReference>
<reference evidence="1" key="3">
    <citation type="submission" date="2025-09" db="UniProtKB">
        <authorList>
            <consortium name="Ensembl"/>
        </authorList>
    </citation>
    <scope>IDENTIFICATION</scope>
</reference>
<organism evidence="1 2">
    <name type="scientific">Tetraodon nigroviridis</name>
    <name type="common">Spotted green pufferfish</name>
    <name type="synonym">Chelonodon nigroviridis</name>
    <dbReference type="NCBI Taxonomy" id="99883"/>
    <lineage>
        <taxon>Eukaryota</taxon>
        <taxon>Metazoa</taxon>
        <taxon>Chordata</taxon>
        <taxon>Craniata</taxon>
        <taxon>Vertebrata</taxon>
        <taxon>Euteleostomi</taxon>
        <taxon>Actinopterygii</taxon>
        <taxon>Neopterygii</taxon>
        <taxon>Teleostei</taxon>
        <taxon>Neoteleostei</taxon>
        <taxon>Acanthomorphata</taxon>
        <taxon>Eupercaria</taxon>
        <taxon>Tetraodontiformes</taxon>
        <taxon>Tetradontoidea</taxon>
        <taxon>Tetraodontidae</taxon>
        <taxon>Tetraodon</taxon>
    </lineage>
</organism>
<dbReference type="STRING" id="99883.ENSTNIP00000021006"/>
<dbReference type="GO" id="GO:0005743">
    <property type="term" value="C:mitochondrial inner membrane"/>
    <property type="evidence" value="ECO:0007669"/>
    <property type="project" value="TreeGrafter"/>
</dbReference>
<accession>H3DKG0</accession>
<evidence type="ECO:0000313" key="1">
    <source>
        <dbReference type="Ensembl" id="ENSTNIP00000021006.1"/>
    </source>
</evidence>